<feature type="domain" description="DUF1156" evidence="2">
    <location>
        <begin position="10"/>
        <end position="72"/>
    </location>
</feature>
<dbReference type="Gene3D" id="3.40.50.150">
    <property type="entry name" value="Vaccinia Virus protein VP39"/>
    <property type="match status" value="1"/>
</dbReference>
<evidence type="ECO:0000256" key="1">
    <source>
        <dbReference type="SAM" id="Coils"/>
    </source>
</evidence>
<feature type="coiled-coil region" evidence="1">
    <location>
        <begin position="406"/>
        <end position="433"/>
    </location>
</feature>
<dbReference type="SUPFAM" id="SSF53335">
    <property type="entry name" value="S-adenosyl-L-methionine-dependent methyltransferases"/>
    <property type="match status" value="2"/>
</dbReference>
<dbReference type="Pfam" id="PF06634">
    <property type="entry name" value="DUF1156"/>
    <property type="match status" value="1"/>
</dbReference>
<name>A0A3P3XKF9_9SPIR</name>
<dbReference type="InterPro" id="IPR029063">
    <property type="entry name" value="SAM-dependent_MTases_sf"/>
</dbReference>
<dbReference type="EMBL" id="FWDM01000029">
    <property type="protein sequence ID" value="SLM14724.1"/>
    <property type="molecule type" value="Genomic_DNA"/>
</dbReference>
<gene>
    <name evidence="3" type="ORF">SPIROBIBN47_350050</name>
</gene>
<sequence>MPHTPFIEIQFPLARLSAESYKERKANLGQTLTGLGKWWGRKPLILVRASLLGLLMPASDDPEKDRQIYYKILTMDEDGLWRRKTKTMSAADIAQRLEPREYEGLIERKGSTASWVRGVAKADKERLERIAFARLPYEDKLAYCCRPEEIDGPSPEAWKDINAHLGTSAHSLPELFEQLSQKAFGHRARVGDCFCGGGSVPFEAARLGLEAYGSDLNPVAVLLTWGAINLIGGGKDVQEEVRRAQEAVWQKVDEQITAWGIEHDGRGNRADAYLYCVEAKCPATGLWVPLAPSWVISEKYRVVAVLRCNDARQGYDIDIISGASDDQMRRAKQGTVKDSEMIDPEDPSRRYSIASLRGDRRGPNGETIYGLRLWENENFVPQPDDIFQERLYCVRWVTPQGERIYMAVTEEDLARERKVLELLKERFAEWQEKGYIPSKKITEGVETSRLFRERGWTYWHHLFNPRQLLVHGLFHYFSDNINKTRYNIFSMGRIADWNSRLSGWMPHEGNAKGNNTFYNQSLNTLFNYSTRPVLKLDTNWFINFDKAVYFAKRKTITLMPLDARDVTYTADLWITDPPYADAVNYHELADFFLAWYEKHLPRLFPDWYADSRAALAVRGADEDFKKSMVEIYANLARHMPDDGLQLVMFTHQDASVWADLGMILWAAGLRVTAAWTIGTETSSGLKQGNYVQGTVCLVLRKRLEQRRAWIDELYPQVEDEVKRQLDAMQAIDDTLQPQFGDTDYQLAAYAAALRVLTSYDSIEGRDITHELFRTRAKNEASEFERIIDRAVSIATNYRIPRGISSFSWRNLEAIERLYLAGLELERHGELRQGAYQELARGFGVAEYKFLLGDAGANQARFKTPSELKRLYLSASQNSNDKGTGAFAASLLRHLLFAIHEAVRTENPREGLNYLKAERLDYWSRREDLINLLDYLAAARNLSALTYWEKDAESAGLLAGLVRNDYVGSR</sequence>
<dbReference type="NCBIfam" id="NF042963">
    <property type="entry name" value="DUF1156_antiphage"/>
    <property type="match status" value="1"/>
</dbReference>
<evidence type="ECO:0000259" key="2">
    <source>
        <dbReference type="Pfam" id="PF06634"/>
    </source>
</evidence>
<accession>A0A3P3XKF9</accession>
<dbReference type="InterPro" id="IPR009537">
    <property type="entry name" value="DUF1156"/>
</dbReference>
<dbReference type="InterPro" id="IPR049953">
    <property type="entry name" value="Antiphage_assoc"/>
</dbReference>
<reference evidence="3" key="1">
    <citation type="submission" date="2017-02" db="EMBL/GenBank/DDBJ databases">
        <authorList>
            <person name="Regsiter A."/>
            <person name="William W."/>
        </authorList>
    </citation>
    <scope>NUCLEOTIDE SEQUENCE</scope>
    <source>
        <strain evidence="3">Bib</strain>
    </source>
</reference>
<evidence type="ECO:0000313" key="3">
    <source>
        <dbReference type="EMBL" id="SLM14724.1"/>
    </source>
</evidence>
<keyword evidence="1" id="KW-0175">Coiled coil</keyword>
<proteinExistence type="predicted"/>
<dbReference type="AlphaFoldDB" id="A0A3P3XKF9"/>
<protein>
    <recommendedName>
        <fullName evidence="2">DUF1156 domain-containing protein</fullName>
    </recommendedName>
</protein>
<organism evidence="3">
    <name type="scientific">uncultured spirochete</name>
    <dbReference type="NCBI Taxonomy" id="156406"/>
    <lineage>
        <taxon>Bacteria</taxon>
        <taxon>Pseudomonadati</taxon>
        <taxon>Spirochaetota</taxon>
        <taxon>Spirochaetia</taxon>
        <taxon>Spirochaetales</taxon>
        <taxon>environmental samples</taxon>
    </lineage>
</organism>